<keyword evidence="5" id="KW-0418">Kinase</keyword>
<dbReference type="SMART" id="SM00448">
    <property type="entry name" value="REC"/>
    <property type="match status" value="2"/>
</dbReference>
<dbReference type="eggNOG" id="COG5002">
    <property type="taxonomic scope" value="Bacteria"/>
</dbReference>
<dbReference type="InterPro" id="IPR000700">
    <property type="entry name" value="PAS-assoc_C"/>
</dbReference>
<dbReference type="Proteomes" id="UP000002139">
    <property type="component" value="Chromosome"/>
</dbReference>
<feature type="domain" description="Histidine kinase" evidence="8">
    <location>
        <begin position="378"/>
        <end position="593"/>
    </location>
</feature>
<evidence type="ECO:0000256" key="4">
    <source>
        <dbReference type="ARBA" id="ARBA00022679"/>
    </source>
</evidence>
<dbReference type="SMART" id="SM00388">
    <property type="entry name" value="HisKA"/>
    <property type="match status" value="2"/>
</dbReference>
<dbReference type="eggNOG" id="COG0745">
    <property type="taxonomic scope" value="Bacteria"/>
</dbReference>
<gene>
    <name evidence="11" type="ordered locus">sce0713</name>
</gene>
<evidence type="ECO:0000259" key="8">
    <source>
        <dbReference type="PROSITE" id="PS50109"/>
    </source>
</evidence>
<dbReference type="Gene3D" id="3.30.450.40">
    <property type="match status" value="1"/>
</dbReference>
<dbReference type="eggNOG" id="COG2205">
    <property type="taxonomic scope" value="Bacteria"/>
</dbReference>
<dbReference type="InterPro" id="IPR005467">
    <property type="entry name" value="His_kinase_dom"/>
</dbReference>
<evidence type="ECO:0000256" key="5">
    <source>
        <dbReference type="ARBA" id="ARBA00022777"/>
    </source>
</evidence>
<dbReference type="Pfam" id="PF08448">
    <property type="entry name" value="PAS_4"/>
    <property type="match status" value="1"/>
</dbReference>
<dbReference type="FunFam" id="3.30.565.10:FF:000006">
    <property type="entry name" value="Sensor histidine kinase WalK"/>
    <property type="match status" value="2"/>
</dbReference>
<dbReference type="CDD" id="cd16922">
    <property type="entry name" value="HATPase_EvgS-ArcB-TorS-like"/>
    <property type="match status" value="1"/>
</dbReference>
<feature type="domain" description="Histidine kinase" evidence="8">
    <location>
        <begin position="943"/>
        <end position="1159"/>
    </location>
</feature>
<evidence type="ECO:0000256" key="2">
    <source>
        <dbReference type="ARBA" id="ARBA00012438"/>
    </source>
</evidence>
<dbReference type="PROSITE" id="PS50113">
    <property type="entry name" value="PAC"/>
    <property type="match status" value="1"/>
</dbReference>
<dbReference type="InterPro" id="IPR013656">
    <property type="entry name" value="PAS_4"/>
</dbReference>
<protein>
    <recommendedName>
        <fullName evidence="2">histidine kinase</fullName>
        <ecNumber evidence="2">2.7.13.3</ecNumber>
    </recommendedName>
</protein>
<dbReference type="PANTHER" id="PTHR43547:SF2">
    <property type="entry name" value="HYBRID SIGNAL TRANSDUCTION HISTIDINE KINASE C"/>
    <property type="match status" value="1"/>
</dbReference>
<evidence type="ECO:0000313" key="11">
    <source>
        <dbReference type="EMBL" id="CAN90870.1"/>
    </source>
</evidence>
<organism evidence="11 12">
    <name type="scientific">Sorangium cellulosum (strain So ce56)</name>
    <name type="common">Polyangium cellulosum (strain So ce56)</name>
    <dbReference type="NCBI Taxonomy" id="448385"/>
    <lineage>
        <taxon>Bacteria</taxon>
        <taxon>Pseudomonadati</taxon>
        <taxon>Myxococcota</taxon>
        <taxon>Polyangia</taxon>
        <taxon>Polyangiales</taxon>
        <taxon>Polyangiaceae</taxon>
        <taxon>Sorangium</taxon>
    </lineage>
</organism>
<dbReference type="Gene3D" id="1.10.287.130">
    <property type="match status" value="2"/>
</dbReference>
<keyword evidence="12" id="KW-1185">Reference proteome</keyword>
<dbReference type="InterPro" id="IPR003594">
    <property type="entry name" value="HATPase_dom"/>
</dbReference>
<evidence type="ECO:0000259" key="10">
    <source>
        <dbReference type="PROSITE" id="PS50113"/>
    </source>
</evidence>
<dbReference type="PRINTS" id="PR00344">
    <property type="entry name" value="BCTRLSENSOR"/>
</dbReference>
<dbReference type="BioCyc" id="SCEL448385:SCE_RS03745-MONOMER"/>
<dbReference type="Gene3D" id="3.30.565.10">
    <property type="entry name" value="Histidine kinase-like ATPase, C-terminal domain"/>
    <property type="match status" value="2"/>
</dbReference>
<dbReference type="CDD" id="cd00082">
    <property type="entry name" value="HisKA"/>
    <property type="match status" value="2"/>
</dbReference>
<dbReference type="SUPFAM" id="SSF55781">
    <property type="entry name" value="GAF domain-like"/>
    <property type="match status" value="1"/>
</dbReference>
<dbReference type="SMART" id="SM00387">
    <property type="entry name" value="HATPase_c"/>
    <property type="match status" value="2"/>
</dbReference>
<dbReference type="KEGG" id="scl:sce0713"/>
<dbReference type="STRING" id="448385.sce0713"/>
<evidence type="ECO:0000256" key="3">
    <source>
        <dbReference type="ARBA" id="ARBA00022553"/>
    </source>
</evidence>
<dbReference type="CDD" id="cd17580">
    <property type="entry name" value="REC_2_DhkD-like"/>
    <property type="match status" value="1"/>
</dbReference>
<dbReference type="Gene3D" id="3.30.450.20">
    <property type="entry name" value="PAS domain"/>
    <property type="match status" value="2"/>
</dbReference>
<dbReference type="InterPro" id="IPR001789">
    <property type="entry name" value="Sig_transdc_resp-reg_receiver"/>
</dbReference>
<dbReference type="Pfam" id="PF00072">
    <property type="entry name" value="Response_reg"/>
    <property type="match status" value="2"/>
</dbReference>
<dbReference type="OrthoDB" id="5523050at2"/>
<feature type="modified residue" description="4-aspartylphosphate" evidence="6">
    <location>
        <position position="703"/>
    </location>
</feature>
<dbReference type="PANTHER" id="PTHR43547">
    <property type="entry name" value="TWO-COMPONENT HISTIDINE KINASE"/>
    <property type="match status" value="1"/>
</dbReference>
<dbReference type="SUPFAM" id="SSF47384">
    <property type="entry name" value="Homodimeric domain of signal transducing histidine kinase"/>
    <property type="match status" value="2"/>
</dbReference>
<dbReference type="EMBL" id="AM746676">
    <property type="protein sequence ID" value="CAN90870.1"/>
    <property type="molecule type" value="Genomic_DNA"/>
</dbReference>
<sequence length="1307" mass="142120">MRPAGIWKKSSDVAEPSLDGGALDASAEACLAGGGEMGALMRSIDWAKTRLGPVATWPISLKTVVGLVLGNRFPMIMLVGPELLQIYNDAYRPILGMKHPASVGAPAAEVWAEVWDVVGPMAQGVLDGGPATWSEHLLLPVQRRGFVEETYFTLSFSPIPGDAEPVVGVLITVKETTEQVLDARQLHMLRDLATRSAQAKSAEEACCTAAEIFAANDADLPFSLLYLLDGDPGDARLVGASGLDGYEGAAKPARVSLQDRGDEASAWPLAEAARTSGELLVCDLAARFGALPVGRWGSAPEQAIVLPLSRPGQPRPYGFLVGGVSPHRLLDEPYRGLFQLITDQVVTAIANARAYEEERRRAEELAAIDSAKTLFFSNVSHEFRTPLTLMLGPMEDALASPERALCGEHLSLAYRNALRLLKLVNALLDFSRLEMGRAQASYDPTDLAGLTVDLASAFRSAIERAGLAFKVDCPELPEPVFVDRDMWEKIVLNLLSNALKFTFDGEILLLLRAREDQVELVVRDTGTGIPEHELPHLFERFHRVQGARARTHEGSGIGLALVHELVRLHGGSIRAESRLGEGTAFTIAIPRGSAHLPAERIHAEKTLSSTATGAAPYVEEALRWQLAAEAPALALASADRVESDHLSVPLDPSARILLADDNADMRMYVRRILDARWTVEAVSDGAAALDVARRSPPDLVIADVMMPGLDGFGLLRALRADPVTRCVPVIMLSARAGEESRVEGLAAGADDYLVKPFSARELIARVATHLQLGEHRRAAERERGKMFALFEQAPVGIAVYRGPEHVIEMANPRLVAMVGHRDVIGRTLAQAFPEIVGSPLLEVFHRVFASGEPFVTHDYRFDLERGDGVREELYWSFNLHPMREPGAAVARILVVALDVTDYVRARKKLEAAAREREELLRRAEDARRDAERANRAKDEFLAMLGHELRNPLAPIVTALHLMRLRAGGHAERERLVIERQIKHLTALVDDLLDVSRITRGKVELKKQRIEIADVVAKAVELASPLLEQRRHHLTVTVPSSGLAVEGDVTRLAQVVSNLLTNAAKYTESGGEIAVRAGRVEGEVALSVRDNGIGIAPEMLPSVFERFVQERQALDRSQGGLGLGLAIVHNLIAMHGGRVSAHSEGRGRGSEFTIRLPAAADVRSPEAGPARWMAGTQATPSLVDRRRILLVDDNLDAVELLAESLGAMGYTTRVAPDGPSALRIAEEFAPDVALLDIGLPVMDGYELARRLREQPAGERVRLIAITGYGQEADFRRSEGAGFETHLVKPIQIERLTSLLEEPPARGAE</sequence>
<dbReference type="Gene3D" id="3.40.50.2300">
    <property type="match status" value="2"/>
</dbReference>
<comment type="catalytic activity">
    <reaction evidence="1">
        <text>ATP + protein L-histidine = ADP + protein N-phospho-L-histidine.</text>
        <dbReference type="EC" id="2.7.13.3"/>
    </reaction>
</comment>
<accession>A9ENK6</accession>
<evidence type="ECO:0000259" key="9">
    <source>
        <dbReference type="PROSITE" id="PS50110"/>
    </source>
</evidence>
<dbReference type="SUPFAM" id="SSF52172">
    <property type="entry name" value="CheY-like"/>
    <property type="match status" value="2"/>
</dbReference>
<dbReference type="RefSeq" id="WP_012233348.1">
    <property type="nucleotide sequence ID" value="NC_010162.1"/>
</dbReference>
<dbReference type="PROSITE" id="PS50110">
    <property type="entry name" value="RESPONSE_REGULATORY"/>
    <property type="match status" value="2"/>
</dbReference>
<dbReference type="SUPFAM" id="SSF55785">
    <property type="entry name" value="PYP-like sensor domain (PAS domain)"/>
    <property type="match status" value="1"/>
</dbReference>
<dbReference type="CDD" id="cd17574">
    <property type="entry name" value="REC_OmpR"/>
    <property type="match status" value="1"/>
</dbReference>
<evidence type="ECO:0000256" key="1">
    <source>
        <dbReference type="ARBA" id="ARBA00000085"/>
    </source>
</evidence>
<name>A9ENK6_SORC5</name>
<feature type="domain" description="Response regulatory" evidence="9">
    <location>
        <begin position="655"/>
        <end position="770"/>
    </location>
</feature>
<dbReference type="InterPro" id="IPR035965">
    <property type="entry name" value="PAS-like_dom_sf"/>
</dbReference>
<dbReference type="CDD" id="cd00075">
    <property type="entry name" value="HATPase"/>
    <property type="match status" value="1"/>
</dbReference>
<keyword evidence="7" id="KW-0175">Coiled coil</keyword>
<dbReference type="HOGENOM" id="CLU_000445_82_0_7"/>
<dbReference type="SUPFAM" id="SSF55874">
    <property type="entry name" value="ATPase domain of HSP90 chaperone/DNA topoisomerase II/histidine kinase"/>
    <property type="match status" value="2"/>
</dbReference>
<reference evidence="11 12" key="1">
    <citation type="journal article" date="2007" name="Nat. Biotechnol.">
        <title>Complete genome sequence of the myxobacterium Sorangium cellulosum.</title>
        <authorList>
            <person name="Schneiker S."/>
            <person name="Perlova O."/>
            <person name="Kaiser O."/>
            <person name="Gerth K."/>
            <person name="Alici A."/>
            <person name="Altmeyer M.O."/>
            <person name="Bartels D."/>
            <person name="Bekel T."/>
            <person name="Beyer S."/>
            <person name="Bode E."/>
            <person name="Bode H.B."/>
            <person name="Bolten C.J."/>
            <person name="Choudhuri J.V."/>
            <person name="Doss S."/>
            <person name="Elnakady Y.A."/>
            <person name="Frank B."/>
            <person name="Gaigalat L."/>
            <person name="Goesmann A."/>
            <person name="Groeger C."/>
            <person name="Gross F."/>
            <person name="Jelsbak L."/>
            <person name="Jelsbak L."/>
            <person name="Kalinowski J."/>
            <person name="Kegler C."/>
            <person name="Knauber T."/>
            <person name="Konietzny S."/>
            <person name="Kopp M."/>
            <person name="Krause L."/>
            <person name="Krug D."/>
            <person name="Linke B."/>
            <person name="Mahmud T."/>
            <person name="Martinez-Arias R."/>
            <person name="McHardy A.C."/>
            <person name="Merai M."/>
            <person name="Meyer F."/>
            <person name="Mormann S."/>
            <person name="Munoz-Dorado J."/>
            <person name="Perez J."/>
            <person name="Pradella S."/>
            <person name="Rachid S."/>
            <person name="Raddatz G."/>
            <person name="Rosenau F."/>
            <person name="Rueckert C."/>
            <person name="Sasse F."/>
            <person name="Scharfe M."/>
            <person name="Schuster S.C."/>
            <person name="Suen G."/>
            <person name="Treuner-Lange A."/>
            <person name="Velicer G.J."/>
            <person name="Vorholter F.-J."/>
            <person name="Weissman K.J."/>
            <person name="Welch R.D."/>
            <person name="Wenzel S.C."/>
            <person name="Whitworth D.E."/>
            <person name="Wilhelm S."/>
            <person name="Wittmann C."/>
            <person name="Bloecker H."/>
            <person name="Puehler A."/>
            <person name="Mueller R."/>
        </authorList>
    </citation>
    <scope>NUCLEOTIDE SEQUENCE [LARGE SCALE GENOMIC DNA]</scope>
    <source>
        <strain evidence="12">So ce56</strain>
    </source>
</reference>
<dbReference type="Pfam" id="PF02518">
    <property type="entry name" value="HATPase_c"/>
    <property type="match status" value="2"/>
</dbReference>
<evidence type="ECO:0000256" key="6">
    <source>
        <dbReference type="PROSITE-ProRule" id="PRU00169"/>
    </source>
</evidence>
<keyword evidence="4 11" id="KW-0808">Transferase</keyword>
<dbReference type="PROSITE" id="PS50109">
    <property type="entry name" value="HIS_KIN"/>
    <property type="match status" value="2"/>
</dbReference>
<dbReference type="InterPro" id="IPR004358">
    <property type="entry name" value="Sig_transdc_His_kin-like_C"/>
</dbReference>
<dbReference type="EC" id="2.7.13.3" evidence="2"/>
<dbReference type="InterPro" id="IPR029016">
    <property type="entry name" value="GAF-like_dom_sf"/>
</dbReference>
<evidence type="ECO:0000313" key="12">
    <source>
        <dbReference type="Proteomes" id="UP000002139"/>
    </source>
</evidence>
<dbReference type="InterPro" id="IPR036890">
    <property type="entry name" value="HATPase_C_sf"/>
</dbReference>
<proteinExistence type="predicted"/>
<dbReference type="InterPro" id="IPR036097">
    <property type="entry name" value="HisK_dim/P_sf"/>
</dbReference>
<evidence type="ECO:0000256" key="7">
    <source>
        <dbReference type="SAM" id="Coils"/>
    </source>
</evidence>
<feature type="domain" description="PAC" evidence="10">
    <location>
        <begin position="857"/>
        <end position="911"/>
    </location>
</feature>
<feature type="coiled-coil region" evidence="7">
    <location>
        <begin position="902"/>
        <end position="943"/>
    </location>
</feature>
<dbReference type="Pfam" id="PF00512">
    <property type="entry name" value="HisKA"/>
    <property type="match status" value="2"/>
</dbReference>
<keyword evidence="3 6" id="KW-0597">Phosphoprotein</keyword>
<feature type="domain" description="Response regulatory" evidence="9">
    <location>
        <begin position="1186"/>
        <end position="1302"/>
    </location>
</feature>
<feature type="modified residue" description="4-aspartylphosphate" evidence="6">
    <location>
        <position position="1235"/>
    </location>
</feature>
<dbReference type="InterPro" id="IPR011006">
    <property type="entry name" value="CheY-like_superfamily"/>
</dbReference>
<dbReference type="InterPro" id="IPR003661">
    <property type="entry name" value="HisK_dim/P_dom"/>
</dbReference>
<dbReference type="GO" id="GO:0000155">
    <property type="term" value="F:phosphorelay sensor kinase activity"/>
    <property type="evidence" value="ECO:0007669"/>
    <property type="project" value="InterPro"/>
</dbReference>